<dbReference type="Pfam" id="PF14493">
    <property type="entry name" value="HTH_40"/>
    <property type="match status" value="1"/>
</dbReference>
<feature type="transmembrane region" description="Helical" evidence="17">
    <location>
        <begin position="12"/>
        <end position="29"/>
    </location>
</feature>
<comment type="caution">
    <text evidence="21">The sequence shown here is derived from an EMBL/GenBank/DDBJ whole genome shotgun (WGS) entry which is preliminary data.</text>
</comment>
<evidence type="ECO:0000256" key="16">
    <source>
        <dbReference type="NCBIfam" id="TIGR01389"/>
    </source>
</evidence>
<keyword evidence="17" id="KW-0812">Transmembrane</keyword>
<comment type="cofactor">
    <cofactor evidence="2">
        <name>Zn(2+)</name>
        <dbReference type="ChEBI" id="CHEBI:29105"/>
    </cofactor>
</comment>
<dbReference type="InterPro" id="IPR032284">
    <property type="entry name" value="RecQ_Zn-bd"/>
</dbReference>
<keyword evidence="12" id="KW-0233">DNA recombination</keyword>
<dbReference type="PANTHER" id="PTHR13710">
    <property type="entry name" value="DNA HELICASE RECQ FAMILY MEMBER"/>
    <property type="match status" value="1"/>
</dbReference>
<dbReference type="InterPro" id="IPR018982">
    <property type="entry name" value="RQC_domain"/>
</dbReference>
<dbReference type="InterPro" id="IPR044876">
    <property type="entry name" value="HRDC_dom_sf"/>
</dbReference>
<evidence type="ECO:0000256" key="11">
    <source>
        <dbReference type="ARBA" id="ARBA00023125"/>
    </source>
</evidence>
<keyword evidence="6" id="KW-0227">DNA damage</keyword>
<evidence type="ECO:0000256" key="7">
    <source>
        <dbReference type="ARBA" id="ARBA00022801"/>
    </source>
</evidence>
<feature type="domain" description="Helicase ATP-binding" evidence="19">
    <location>
        <begin position="66"/>
        <end position="232"/>
    </location>
</feature>
<evidence type="ECO:0000259" key="19">
    <source>
        <dbReference type="PROSITE" id="PS51192"/>
    </source>
</evidence>
<dbReference type="PROSITE" id="PS51194">
    <property type="entry name" value="HELICASE_CTER"/>
    <property type="match status" value="1"/>
</dbReference>
<keyword evidence="14" id="KW-0413">Isomerase</keyword>
<dbReference type="PROSITE" id="PS51192">
    <property type="entry name" value="HELICASE_ATP_BIND_1"/>
    <property type="match status" value="1"/>
</dbReference>
<dbReference type="PROSITE" id="PS50967">
    <property type="entry name" value="HRDC"/>
    <property type="match status" value="1"/>
</dbReference>
<dbReference type="InterPro" id="IPR001650">
    <property type="entry name" value="Helicase_C-like"/>
</dbReference>
<gene>
    <name evidence="21" type="ORF">SAMN05421766_10836</name>
</gene>
<keyword evidence="4" id="KW-0479">Metal-binding</keyword>
<reference evidence="21 22" key="1">
    <citation type="submission" date="2017-01" db="EMBL/GenBank/DDBJ databases">
        <authorList>
            <person name="Varghese N."/>
            <person name="Submissions S."/>
        </authorList>
    </citation>
    <scope>NUCLEOTIDE SEQUENCE [LARGE SCALE GENOMIC DNA]</scope>
    <source>
        <strain evidence="21 22">DSM 2061</strain>
    </source>
</reference>
<comment type="catalytic activity">
    <reaction evidence="15">
        <text>Couples ATP hydrolysis with the unwinding of duplex DNA by translocating in the 3'-5' direction.</text>
        <dbReference type="EC" id="5.6.2.4"/>
    </reaction>
</comment>
<feature type="domain" description="HRDC" evidence="18">
    <location>
        <begin position="554"/>
        <end position="634"/>
    </location>
</feature>
<dbReference type="SMART" id="SM00341">
    <property type="entry name" value="HRDC"/>
    <property type="match status" value="1"/>
</dbReference>
<dbReference type="EC" id="5.6.2.4" evidence="16"/>
<evidence type="ECO:0000256" key="8">
    <source>
        <dbReference type="ARBA" id="ARBA00022806"/>
    </source>
</evidence>
<dbReference type="InterPro" id="IPR029491">
    <property type="entry name" value="Helicase_HTH"/>
</dbReference>
<comment type="similarity">
    <text evidence="3">Belongs to the helicase family. RecQ subfamily.</text>
</comment>
<dbReference type="Gene3D" id="1.10.150.80">
    <property type="entry name" value="HRDC domain"/>
    <property type="match status" value="1"/>
</dbReference>
<dbReference type="InterPro" id="IPR011545">
    <property type="entry name" value="DEAD/DEAH_box_helicase_dom"/>
</dbReference>
<dbReference type="Proteomes" id="UP000185728">
    <property type="component" value="Unassembled WGS sequence"/>
</dbReference>
<dbReference type="InterPro" id="IPR004589">
    <property type="entry name" value="DNA_helicase_ATP-dep_RecQ"/>
</dbReference>
<dbReference type="SUPFAM" id="SSF46785">
    <property type="entry name" value="Winged helix' DNA-binding domain"/>
    <property type="match status" value="1"/>
</dbReference>
<evidence type="ECO:0000313" key="21">
    <source>
        <dbReference type="EMBL" id="SIT05485.1"/>
    </source>
</evidence>
<keyword evidence="13" id="KW-0234">DNA repair</keyword>
<dbReference type="Pfam" id="PF00271">
    <property type="entry name" value="Helicase_C"/>
    <property type="match status" value="1"/>
</dbReference>
<dbReference type="InterPro" id="IPR014001">
    <property type="entry name" value="Helicase_ATP-bd"/>
</dbReference>
<evidence type="ECO:0000256" key="10">
    <source>
        <dbReference type="ARBA" id="ARBA00022840"/>
    </source>
</evidence>
<dbReference type="GO" id="GO:0004386">
    <property type="term" value="F:helicase activity"/>
    <property type="evidence" value="ECO:0007669"/>
    <property type="project" value="UniProtKB-KW"/>
</dbReference>
<dbReference type="Pfam" id="PF16124">
    <property type="entry name" value="RecQ_Zn_bind"/>
    <property type="match status" value="1"/>
</dbReference>
<dbReference type="SMART" id="SM00490">
    <property type="entry name" value="HELICc"/>
    <property type="match status" value="1"/>
</dbReference>
<evidence type="ECO:0000256" key="5">
    <source>
        <dbReference type="ARBA" id="ARBA00022741"/>
    </source>
</evidence>
<evidence type="ECO:0000256" key="9">
    <source>
        <dbReference type="ARBA" id="ARBA00022833"/>
    </source>
</evidence>
<feature type="domain" description="Helicase C-terminal" evidence="20">
    <location>
        <begin position="253"/>
        <end position="406"/>
    </location>
</feature>
<evidence type="ECO:0000256" key="13">
    <source>
        <dbReference type="ARBA" id="ARBA00023204"/>
    </source>
</evidence>
<dbReference type="NCBIfam" id="TIGR01389">
    <property type="entry name" value="recQ"/>
    <property type="match status" value="1"/>
</dbReference>
<dbReference type="CDD" id="cd18794">
    <property type="entry name" value="SF2_C_RecQ"/>
    <property type="match status" value="1"/>
</dbReference>
<evidence type="ECO:0000256" key="12">
    <source>
        <dbReference type="ARBA" id="ARBA00023172"/>
    </source>
</evidence>
<dbReference type="Pfam" id="PF00270">
    <property type="entry name" value="DEAD"/>
    <property type="match status" value="1"/>
</dbReference>
<protein>
    <recommendedName>
        <fullName evidence="16">DNA helicase RecQ</fullName>
        <ecNumber evidence="16">5.6.2.4</ecNumber>
    </recommendedName>
</protein>
<keyword evidence="11" id="KW-0238">DNA-binding</keyword>
<dbReference type="SUPFAM" id="SSF52540">
    <property type="entry name" value="P-loop containing nucleoside triphosphate hydrolases"/>
    <property type="match status" value="1"/>
</dbReference>
<dbReference type="Pfam" id="PF00570">
    <property type="entry name" value="HRDC"/>
    <property type="match status" value="1"/>
</dbReference>
<keyword evidence="22" id="KW-1185">Reference proteome</keyword>
<dbReference type="SMART" id="SM00487">
    <property type="entry name" value="DEXDc"/>
    <property type="match status" value="1"/>
</dbReference>
<dbReference type="Gene3D" id="1.10.10.10">
    <property type="entry name" value="Winged helix-like DNA-binding domain superfamily/Winged helix DNA-binding domain"/>
    <property type="match status" value="1"/>
</dbReference>
<evidence type="ECO:0000259" key="18">
    <source>
        <dbReference type="PROSITE" id="PS50967"/>
    </source>
</evidence>
<name>A0ABY1L4S0_9FLAO</name>
<sequence>MPFFANEATPRGNIALFGLASFVASVFLINNRYTYCMALTTEQELLPLLKTNFGYDSFRPNQWSVISDVLAKNDVLAIMPTGGGKSLCFQLPALAMNGTAIVISPLIALMKDQVDALTANGISAAYFNSSLAPEKRMEVENRLVKGELKLLYVAPESLALVQHILSEITISLFAIDEAHCISSWGHDFRPAYTQLGSLKRQFPGVPLIALTATADTTTQDDILEQLGIPGALRHLASFNRPNISLEVRPAQDRISQILGFLSERPNESGIIYCLSRKSTQTIADKLLASGFEAKAYHAGLPAEERSQVQEDFITDRVPIIVATIAFGMGIDKSNVRWVIHYNLPKNVEGYYQEIGRSGRDGLPAKALLFYSFADVAQLRRFISSSENADVEYAKLERMQQFAEALSCRRIALLNYFGEHMVENCGNCDMCKRPPKYFDATVLTQKICSGVARLKEREAMGMLVDVLRGAQNAPVFEKGYQHIKTYGAVKEVSWQDLQQYIIQLLNQGVLSINFREGGRLALTPLAKQVLYEGKKIQLAILEKQKAKPKKERKTKASASGLFEKLRLLRQKVAAEQGVPAYVVFSDASLKDMEEKLPRNETEFMEISGVGQAKLEKYATIFLKEINEHKAEKKRKKAKKNPSHQLSFQLLKEGFSVEDIAKQRGIQESSIYTHLQKAHAEGAPVDLGQFISSDEIKSIKKAQSELQGADGLKVFFEYFEGKMPYWKIQMGLYLIGK</sequence>
<evidence type="ECO:0000256" key="2">
    <source>
        <dbReference type="ARBA" id="ARBA00001947"/>
    </source>
</evidence>
<keyword evidence="5" id="KW-0547">Nucleotide-binding</keyword>
<keyword evidence="7" id="KW-0378">Hydrolase</keyword>
<evidence type="ECO:0000259" key="20">
    <source>
        <dbReference type="PROSITE" id="PS51194"/>
    </source>
</evidence>
<dbReference type="InterPro" id="IPR036390">
    <property type="entry name" value="WH_DNA-bd_sf"/>
</dbReference>
<proteinExistence type="inferred from homology"/>
<keyword evidence="8 21" id="KW-0347">Helicase</keyword>
<dbReference type="InterPro" id="IPR010997">
    <property type="entry name" value="HRDC-like_sf"/>
</dbReference>
<comment type="cofactor">
    <cofactor evidence="1">
        <name>Mg(2+)</name>
        <dbReference type="ChEBI" id="CHEBI:18420"/>
    </cofactor>
</comment>
<dbReference type="InterPro" id="IPR006293">
    <property type="entry name" value="DNA_helicase_ATP-dep_RecQ_bac"/>
</dbReference>
<dbReference type="SMART" id="SM00956">
    <property type="entry name" value="RQC"/>
    <property type="match status" value="1"/>
</dbReference>
<dbReference type="PANTHER" id="PTHR13710:SF105">
    <property type="entry name" value="ATP-DEPENDENT DNA HELICASE Q1"/>
    <property type="match status" value="1"/>
</dbReference>
<evidence type="ECO:0000256" key="15">
    <source>
        <dbReference type="ARBA" id="ARBA00034617"/>
    </source>
</evidence>
<evidence type="ECO:0000256" key="4">
    <source>
        <dbReference type="ARBA" id="ARBA00022723"/>
    </source>
</evidence>
<dbReference type="CDD" id="cd17920">
    <property type="entry name" value="DEXHc_RecQ"/>
    <property type="match status" value="1"/>
</dbReference>
<dbReference type="Gene3D" id="3.40.50.300">
    <property type="entry name" value="P-loop containing nucleotide triphosphate hydrolases"/>
    <property type="match status" value="2"/>
</dbReference>
<accession>A0ABY1L4S0</accession>
<keyword evidence="9" id="KW-0862">Zinc</keyword>
<dbReference type="NCBIfam" id="TIGR00614">
    <property type="entry name" value="recQ_fam"/>
    <property type="match status" value="1"/>
</dbReference>
<dbReference type="InterPro" id="IPR002121">
    <property type="entry name" value="HRDC_dom"/>
</dbReference>
<evidence type="ECO:0000256" key="17">
    <source>
        <dbReference type="SAM" id="Phobius"/>
    </source>
</evidence>
<keyword evidence="17" id="KW-0472">Membrane</keyword>
<dbReference type="InterPro" id="IPR027417">
    <property type="entry name" value="P-loop_NTPase"/>
</dbReference>
<evidence type="ECO:0000313" key="22">
    <source>
        <dbReference type="Proteomes" id="UP000185728"/>
    </source>
</evidence>
<evidence type="ECO:0000256" key="1">
    <source>
        <dbReference type="ARBA" id="ARBA00001946"/>
    </source>
</evidence>
<organism evidence="21 22">
    <name type="scientific">Zobellia uliginosa</name>
    <dbReference type="NCBI Taxonomy" id="143224"/>
    <lineage>
        <taxon>Bacteria</taxon>
        <taxon>Pseudomonadati</taxon>
        <taxon>Bacteroidota</taxon>
        <taxon>Flavobacteriia</taxon>
        <taxon>Flavobacteriales</taxon>
        <taxon>Flavobacteriaceae</taxon>
        <taxon>Zobellia</taxon>
    </lineage>
</organism>
<keyword evidence="10" id="KW-0067">ATP-binding</keyword>
<evidence type="ECO:0000256" key="6">
    <source>
        <dbReference type="ARBA" id="ARBA00022763"/>
    </source>
</evidence>
<evidence type="ECO:0000256" key="14">
    <source>
        <dbReference type="ARBA" id="ARBA00023235"/>
    </source>
</evidence>
<dbReference type="EMBL" id="FTOB01000008">
    <property type="protein sequence ID" value="SIT05485.1"/>
    <property type="molecule type" value="Genomic_DNA"/>
</dbReference>
<dbReference type="InterPro" id="IPR036388">
    <property type="entry name" value="WH-like_DNA-bd_sf"/>
</dbReference>
<keyword evidence="17" id="KW-1133">Transmembrane helix</keyword>
<dbReference type="SUPFAM" id="SSF47819">
    <property type="entry name" value="HRDC-like"/>
    <property type="match status" value="1"/>
</dbReference>
<evidence type="ECO:0000256" key="3">
    <source>
        <dbReference type="ARBA" id="ARBA00005446"/>
    </source>
</evidence>
<dbReference type="Pfam" id="PF09382">
    <property type="entry name" value="RQC"/>
    <property type="match status" value="1"/>
</dbReference>